<evidence type="ECO:0000313" key="2">
    <source>
        <dbReference type="Proteomes" id="UP000298200"/>
    </source>
</evidence>
<sequence length="161" mass="17854">MTNKPIDDLEAIRQITEILANFSSEEQERIFRWSREKLGLKSIVAPSIATGGNPGGTPQTPVISIKQFNEEKKPKSDNQFALVAAYYYKFLAPQSERSEFIDGEMLQNATRLASRARLKKPTDTLNNCVKAGSLDRGERGKFSINTVGENLVAMSMPGSDK</sequence>
<evidence type="ECO:0000313" key="1">
    <source>
        <dbReference type="EMBL" id="TGL23065.1"/>
    </source>
</evidence>
<name>A0ABY2M3J2_9LEPT</name>
<organism evidence="1 2">
    <name type="scientific">Leptospira yanagawae</name>
    <dbReference type="NCBI Taxonomy" id="293069"/>
    <lineage>
        <taxon>Bacteria</taxon>
        <taxon>Pseudomonadati</taxon>
        <taxon>Spirochaetota</taxon>
        <taxon>Spirochaetia</taxon>
        <taxon>Leptospirales</taxon>
        <taxon>Leptospiraceae</taxon>
        <taxon>Leptospira</taxon>
    </lineage>
</organism>
<dbReference type="EMBL" id="RQFU01000008">
    <property type="protein sequence ID" value="TGL23065.1"/>
    <property type="molecule type" value="Genomic_DNA"/>
</dbReference>
<accession>A0ABY2M3J2</accession>
<dbReference type="RefSeq" id="WP_135634239.1">
    <property type="nucleotide sequence ID" value="NZ_RQFU01000008.1"/>
</dbReference>
<gene>
    <name evidence="1" type="ORF">EHQ46_05990</name>
</gene>
<proteinExistence type="predicted"/>
<protein>
    <submittedName>
        <fullName evidence="1">Uncharacterized protein</fullName>
    </submittedName>
</protein>
<keyword evidence="2" id="KW-1185">Reference proteome</keyword>
<comment type="caution">
    <text evidence="1">The sequence shown here is derived from an EMBL/GenBank/DDBJ whole genome shotgun (WGS) entry which is preliminary data.</text>
</comment>
<dbReference type="Proteomes" id="UP000298200">
    <property type="component" value="Unassembled WGS sequence"/>
</dbReference>
<reference evidence="2" key="1">
    <citation type="journal article" date="2019" name="PLoS Negl. Trop. Dis.">
        <title>Revisiting the worldwide diversity of Leptospira species in the environment.</title>
        <authorList>
            <person name="Vincent A.T."/>
            <person name="Schiettekatte O."/>
            <person name="Bourhy P."/>
            <person name="Veyrier F.J."/>
            <person name="Picardeau M."/>
        </authorList>
    </citation>
    <scope>NUCLEOTIDE SEQUENCE [LARGE SCALE GENOMIC DNA]</scope>
    <source>
        <strain evidence="2">201800272</strain>
    </source>
</reference>